<accession>A0AAV4GH60</accession>
<evidence type="ECO:0000313" key="2">
    <source>
        <dbReference type="EMBL" id="GFR85047.1"/>
    </source>
</evidence>
<comment type="caution">
    <text evidence="2">The sequence shown here is derived from an EMBL/GenBank/DDBJ whole genome shotgun (WGS) entry which is preliminary data.</text>
</comment>
<organism evidence="2 3">
    <name type="scientific">Elysia marginata</name>
    <dbReference type="NCBI Taxonomy" id="1093978"/>
    <lineage>
        <taxon>Eukaryota</taxon>
        <taxon>Metazoa</taxon>
        <taxon>Spiralia</taxon>
        <taxon>Lophotrochozoa</taxon>
        <taxon>Mollusca</taxon>
        <taxon>Gastropoda</taxon>
        <taxon>Heterobranchia</taxon>
        <taxon>Euthyneura</taxon>
        <taxon>Panpulmonata</taxon>
        <taxon>Sacoglossa</taxon>
        <taxon>Placobranchoidea</taxon>
        <taxon>Plakobranchidae</taxon>
        <taxon>Elysia</taxon>
    </lineage>
</organism>
<reference evidence="2 3" key="1">
    <citation type="journal article" date="2021" name="Elife">
        <title>Chloroplast acquisition without the gene transfer in kleptoplastic sea slugs, Plakobranchus ocellatus.</title>
        <authorList>
            <person name="Maeda T."/>
            <person name="Takahashi S."/>
            <person name="Yoshida T."/>
            <person name="Shimamura S."/>
            <person name="Takaki Y."/>
            <person name="Nagai Y."/>
            <person name="Toyoda A."/>
            <person name="Suzuki Y."/>
            <person name="Arimoto A."/>
            <person name="Ishii H."/>
            <person name="Satoh N."/>
            <person name="Nishiyama T."/>
            <person name="Hasebe M."/>
            <person name="Maruyama T."/>
            <person name="Minagawa J."/>
            <person name="Obokata J."/>
            <person name="Shigenobu S."/>
        </authorList>
    </citation>
    <scope>NUCLEOTIDE SEQUENCE [LARGE SCALE GENOMIC DNA]</scope>
</reference>
<feature type="chain" id="PRO_5043966117" evidence="1">
    <location>
        <begin position="21"/>
        <end position="95"/>
    </location>
</feature>
<dbReference type="Proteomes" id="UP000762676">
    <property type="component" value="Unassembled WGS sequence"/>
</dbReference>
<proteinExistence type="predicted"/>
<name>A0AAV4GH60_9GAST</name>
<dbReference type="AlphaFoldDB" id="A0AAV4GH60"/>
<dbReference type="EMBL" id="BMAT01004973">
    <property type="protein sequence ID" value="GFR85047.1"/>
    <property type="molecule type" value="Genomic_DNA"/>
</dbReference>
<sequence length="95" mass="10339">MWSLPVSALLACACVEVLQAQFYPGFHSAMGMGLGGLPMPFDDTEEDTPTEPLLLNCFASFKDTNGNLDNELAVTIEPGVDEVSVSSSHYRTKRR</sequence>
<feature type="signal peptide" evidence="1">
    <location>
        <begin position="1"/>
        <end position="20"/>
    </location>
</feature>
<keyword evidence="1" id="KW-0732">Signal</keyword>
<protein>
    <submittedName>
        <fullName evidence="2">Uncharacterized protein</fullName>
    </submittedName>
</protein>
<gene>
    <name evidence="2" type="ORF">ElyMa_002433000</name>
</gene>
<evidence type="ECO:0000313" key="3">
    <source>
        <dbReference type="Proteomes" id="UP000762676"/>
    </source>
</evidence>
<evidence type="ECO:0000256" key="1">
    <source>
        <dbReference type="SAM" id="SignalP"/>
    </source>
</evidence>
<keyword evidence="3" id="KW-1185">Reference proteome</keyword>